<comment type="catalytic activity">
    <reaction evidence="32">
        <text>Fe(III)-[cytochrome c](out) = Fe(III)-[cytochrome c](in)</text>
        <dbReference type="Rhea" id="RHEA:79311"/>
        <dbReference type="Rhea" id="RHEA-COMP:14399"/>
        <dbReference type="ChEBI" id="CHEBI:29034"/>
    </reaction>
</comment>
<comment type="catalytic activity">
    <reaction evidence="22">
        <text>chloride(in) = chloride(out)</text>
        <dbReference type="Rhea" id="RHEA:29823"/>
        <dbReference type="ChEBI" id="CHEBI:17996"/>
    </reaction>
</comment>
<dbReference type="GO" id="GO:0005886">
    <property type="term" value="C:plasma membrane"/>
    <property type="evidence" value="ECO:0007669"/>
    <property type="project" value="UniProtKB-SubCell"/>
</dbReference>
<evidence type="ECO:0000256" key="3">
    <source>
        <dbReference type="ARBA" id="ARBA00004651"/>
    </source>
</evidence>
<protein>
    <recommendedName>
        <fullName evidence="35">Non-selective voltage-gated ion channel VDAC1</fullName>
    </recommendedName>
    <alternativeName>
        <fullName evidence="36">Voltage-dependent anion-selective channel protein 1</fullName>
    </alternativeName>
</protein>
<evidence type="ECO:0000256" key="23">
    <source>
        <dbReference type="ARBA" id="ARBA00024479"/>
    </source>
</evidence>
<comment type="catalytic activity">
    <reaction evidence="23">
        <text>a 1,2-diacyl-sn-glycero-3-phospho-L-serine(in) = a 1,2-diacyl-sn-glycero-3-phospho-L-serine(out)</text>
        <dbReference type="Rhea" id="RHEA:38663"/>
        <dbReference type="ChEBI" id="CHEBI:57262"/>
    </reaction>
</comment>
<evidence type="ECO:0000256" key="33">
    <source>
        <dbReference type="ARBA" id="ARBA00044897"/>
    </source>
</evidence>
<dbReference type="InterPro" id="IPR023614">
    <property type="entry name" value="Porin_dom_sf"/>
</dbReference>
<evidence type="ECO:0000256" key="26">
    <source>
        <dbReference type="ARBA" id="ARBA00034430"/>
    </source>
</evidence>
<keyword evidence="21" id="KW-0472">Membrane</keyword>
<keyword evidence="11" id="KW-0053">Apoptosis</keyword>
<evidence type="ECO:0000313" key="39">
    <source>
        <dbReference type="Proteomes" id="UP000551758"/>
    </source>
</evidence>
<comment type="catalytic activity">
    <reaction evidence="27">
        <text>Na(+)(in) = Na(+)(out)</text>
        <dbReference type="Rhea" id="RHEA:34963"/>
        <dbReference type="ChEBI" id="CHEBI:29101"/>
    </reaction>
</comment>
<keyword evidence="20" id="KW-0496">Mitochondrion</keyword>
<dbReference type="InterPro" id="IPR027246">
    <property type="entry name" value="Porin_Euk/Tom40"/>
</dbReference>
<evidence type="ECO:0000256" key="31">
    <source>
        <dbReference type="ARBA" id="ARBA00036778"/>
    </source>
</evidence>
<comment type="catalytic activity">
    <reaction evidence="24">
        <text>a 1,2-diacyl-sn-glycero-3-phosphocholine(in) = a 1,2-diacyl-sn-glycero-3-phosphocholine(out)</text>
        <dbReference type="Rhea" id="RHEA:38571"/>
        <dbReference type="ChEBI" id="CHEBI:57643"/>
    </reaction>
</comment>
<dbReference type="Gene3D" id="2.40.160.10">
    <property type="entry name" value="Porin"/>
    <property type="match status" value="1"/>
</dbReference>
<dbReference type="GO" id="GO:0005741">
    <property type="term" value="C:mitochondrial outer membrane"/>
    <property type="evidence" value="ECO:0007669"/>
    <property type="project" value="UniProtKB-SubCell"/>
</dbReference>
<evidence type="ECO:0000256" key="34">
    <source>
        <dbReference type="ARBA" id="ARBA00044941"/>
    </source>
</evidence>
<comment type="catalytic activity">
    <reaction evidence="33">
        <text>ATP(in) = ATP(out)</text>
        <dbReference type="Rhea" id="RHEA:75687"/>
        <dbReference type="ChEBI" id="CHEBI:30616"/>
    </reaction>
</comment>
<evidence type="ECO:0000256" key="36">
    <source>
        <dbReference type="ARBA" id="ARBA00045025"/>
    </source>
</evidence>
<evidence type="ECO:0000256" key="27">
    <source>
        <dbReference type="ARBA" id="ARBA00036239"/>
    </source>
</evidence>
<name>A0A7J7EAY0_DICBM</name>
<comment type="subcellular location">
    <subcellularLocation>
        <location evidence="3">Cell membrane</location>
        <topology evidence="3">Multi-pass membrane protein</topology>
    </subcellularLocation>
    <subcellularLocation>
        <location evidence="1">Membrane raft</location>
        <topology evidence="1">Multi-pass membrane protein</topology>
    </subcellularLocation>
    <subcellularLocation>
        <location evidence="2">Mitochondrion outer membrane</location>
        <topology evidence="2">Multi-pass membrane protein</topology>
    </subcellularLocation>
</comment>
<dbReference type="GO" id="GO:0008308">
    <property type="term" value="F:voltage-gated monoatomic anion channel activity"/>
    <property type="evidence" value="ECO:0007669"/>
    <property type="project" value="InterPro"/>
</dbReference>
<dbReference type="GO" id="GO:0006915">
    <property type="term" value="P:apoptotic process"/>
    <property type="evidence" value="ECO:0007669"/>
    <property type="project" value="UniProtKB-KW"/>
</dbReference>
<proteinExistence type="inferred from homology"/>
<evidence type="ECO:0000256" key="9">
    <source>
        <dbReference type="ARBA" id="ARBA00022553"/>
    </source>
</evidence>
<organism evidence="38 39">
    <name type="scientific">Diceros bicornis minor</name>
    <name type="common">South-central black rhinoceros</name>
    <dbReference type="NCBI Taxonomy" id="77932"/>
    <lineage>
        <taxon>Eukaryota</taxon>
        <taxon>Metazoa</taxon>
        <taxon>Chordata</taxon>
        <taxon>Craniata</taxon>
        <taxon>Vertebrata</taxon>
        <taxon>Euteleostomi</taxon>
        <taxon>Mammalia</taxon>
        <taxon>Eutheria</taxon>
        <taxon>Laurasiatheria</taxon>
        <taxon>Perissodactyla</taxon>
        <taxon>Rhinocerotidae</taxon>
        <taxon>Diceros</taxon>
    </lineage>
</organism>
<dbReference type="GO" id="GO:0046930">
    <property type="term" value="C:pore complex"/>
    <property type="evidence" value="ECO:0007669"/>
    <property type="project" value="UniProtKB-KW"/>
</dbReference>
<keyword evidence="16" id="KW-0007">Acetylation</keyword>
<evidence type="ECO:0000256" key="18">
    <source>
        <dbReference type="ARBA" id="ARBA00023065"/>
    </source>
</evidence>
<comment type="catalytic activity">
    <reaction evidence="26">
        <text>K(+)(in) = K(+)(out)</text>
        <dbReference type="Rhea" id="RHEA:29463"/>
        <dbReference type="ChEBI" id="CHEBI:29103"/>
    </reaction>
</comment>
<evidence type="ECO:0000256" key="30">
    <source>
        <dbReference type="ARBA" id="ARBA00036683"/>
    </source>
</evidence>
<evidence type="ECO:0000256" key="25">
    <source>
        <dbReference type="ARBA" id="ARBA00034269"/>
    </source>
</evidence>
<comment type="catalytic activity">
    <reaction evidence="30">
        <text>L-glutamate(out) = L-glutamate(in)</text>
        <dbReference type="Rhea" id="RHEA:66336"/>
        <dbReference type="ChEBI" id="CHEBI:29985"/>
    </reaction>
</comment>
<evidence type="ECO:0000256" key="19">
    <source>
        <dbReference type="ARBA" id="ARBA00023114"/>
    </source>
</evidence>
<evidence type="ECO:0000256" key="20">
    <source>
        <dbReference type="ARBA" id="ARBA00023128"/>
    </source>
</evidence>
<comment type="catalytic activity">
    <reaction evidence="29">
        <text>Ca(2+)(in) = Ca(2+)(out)</text>
        <dbReference type="Rhea" id="RHEA:29671"/>
        <dbReference type="ChEBI" id="CHEBI:29108"/>
    </reaction>
</comment>
<evidence type="ECO:0000256" key="1">
    <source>
        <dbReference type="ARBA" id="ARBA00004314"/>
    </source>
</evidence>
<evidence type="ECO:0000256" key="7">
    <source>
        <dbReference type="ARBA" id="ARBA00022475"/>
    </source>
</evidence>
<evidence type="ECO:0000256" key="11">
    <source>
        <dbReference type="ARBA" id="ARBA00022703"/>
    </source>
</evidence>
<evidence type="ECO:0000256" key="2">
    <source>
        <dbReference type="ARBA" id="ARBA00004374"/>
    </source>
</evidence>
<comment type="similarity">
    <text evidence="4">Belongs to the eukaryotic mitochondrial porin family.</text>
</comment>
<evidence type="ECO:0000256" key="28">
    <source>
        <dbReference type="ARBA" id="ARBA00036483"/>
    </source>
</evidence>
<evidence type="ECO:0000256" key="32">
    <source>
        <dbReference type="ARBA" id="ARBA00044892"/>
    </source>
</evidence>
<evidence type="ECO:0000256" key="37">
    <source>
        <dbReference type="ARBA" id="ARBA00046417"/>
    </source>
</evidence>
<keyword evidence="7" id="KW-1003">Cell membrane</keyword>
<dbReference type="GO" id="GO:0045121">
    <property type="term" value="C:membrane raft"/>
    <property type="evidence" value="ECO:0007669"/>
    <property type="project" value="UniProtKB-SubCell"/>
</dbReference>
<evidence type="ECO:0000256" key="22">
    <source>
        <dbReference type="ARBA" id="ARBA00024167"/>
    </source>
</evidence>
<evidence type="ECO:0000256" key="29">
    <source>
        <dbReference type="ARBA" id="ARBA00036634"/>
    </source>
</evidence>
<evidence type="ECO:0000256" key="16">
    <source>
        <dbReference type="ARBA" id="ARBA00022990"/>
    </source>
</evidence>
<comment type="catalytic activity">
    <reaction evidence="28">
        <text>dopamine(out) = dopamine(in)</text>
        <dbReference type="Rhea" id="RHEA:73863"/>
        <dbReference type="ChEBI" id="CHEBI:59905"/>
    </reaction>
</comment>
<evidence type="ECO:0000256" key="17">
    <source>
        <dbReference type="ARBA" id="ARBA00023027"/>
    </source>
</evidence>
<evidence type="ECO:0000256" key="10">
    <source>
        <dbReference type="ARBA" id="ARBA00022692"/>
    </source>
</evidence>
<dbReference type="GO" id="GO:0005524">
    <property type="term" value="F:ATP binding"/>
    <property type="evidence" value="ECO:0007669"/>
    <property type="project" value="UniProtKB-KW"/>
</dbReference>
<comment type="catalytic activity">
    <reaction evidence="25">
        <text>Mg(2+)(in) = Mg(2+)(out)</text>
        <dbReference type="Rhea" id="RHEA:29827"/>
        <dbReference type="ChEBI" id="CHEBI:18420"/>
    </reaction>
</comment>
<keyword evidence="39" id="KW-1185">Reference proteome</keyword>
<comment type="subunit">
    <text evidence="37">Homodimer and homotrimer; in response to cyclic AMP or calcium; oligomerization is required for scramblase activity. Component of the mitochondrial permeability transition pore complex (mPTPC), at least composed of SPG7, VDAC1 and PPIF. Interacts with SPG7, NIPSNAP2 and SLC25A30. Interacts with hexokinases including HK1. The HK1-VDAC1 complex interacts with ATF2. Interacts with BCL2L1. Interacts with BAK1. Interacts with RTL10/BOP (via BH3 domain). Interacts with amyloid-beta and APP; induces VDAC1 dephosphorylation. Interacts with TMEM41B. Interacts with BCAP31. Interacts with HSPA9; this interaction couples ITPR1 to VDAC1.</text>
</comment>
<keyword evidence="6" id="KW-1134">Transmembrane beta strand</keyword>
<reference evidence="38 39" key="1">
    <citation type="journal article" date="2020" name="Mol. Biol. Evol.">
        <title>Interspecific Gene Flow and the Evolution of Specialization in Black and White Rhinoceros.</title>
        <authorList>
            <person name="Moodley Y."/>
            <person name="Westbury M.V."/>
            <person name="Russo I.M."/>
            <person name="Gopalakrishnan S."/>
            <person name="Rakotoarivelo A."/>
            <person name="Olsen R.A."/>
            <person name="Prost S."/>
            <person name="Tunstall T."/>
            <person name="Ryder O.A."/>
            <person name="Dalen L."/>
            <person name="Bruford M.W."/>
        </authorList>
    </citation>
    <scope>NUCLEOTIDE SEQUENCE [LARGE SCALE GENOMIC DNA]</scope>
    <source>
        <strain evidence="38">SBR-YM</strain>
        <tissue evidence="38">Skin</tissue>
    </source>
</reference>
<evidence type="ECO:0000256" key="8">
    <source>
        <dbReference type="ARBA" id="ARBA00022499"/>
    </source>
</evidence>
<keyword evidence="5" id="KW-0813">Transport</keyword>
<sequence length="94" mass="10280">MTEQSLVAPLPEGEQEVGDLYQSHVDGRKQSCFIIAAKHQIDPNAFFSAKVNNSSLVGLGYTQTLKRGVKQMLPALLDSKNVNASGHKLEWIIA</sequence>
<keyword evidence="18" id="KW-0406">Ion transport</keyword>
<keyword evidence="12" id="KW-0547">Nucleotide-binding</keyword>
<dbReference type="AlphaFoldDB" id="A0A7J7EAY0"/>
<dbReference type="Proteomes" id="UP000551758">
    <property type="component" value="Unassembled WGS sequence"/>
</dbReference>
<keyword evidence="19" id="KW-0626">Porin</keyword>
<dbReference type="EMBL" id="JACDTQ010003801">
    <property type="protein sequence ID" value="KAF5912899.1"/>
    <property type="molecule type" value="Genomic_DNA"/>
</dbReference>
<keyword evidence="13" id="KW-1000">Mitochondrion outer membrane</keyword>
<gene>
    <name evidence="38" type="ORF">HPG69_007892</name>
</gene>
<evidence type="ECO:0000256" key="6">
    <source>
        <dbReference type="ARBA" id="ARBA00022452"/>
    </source>
</evidence>
<dbReference type="PROSITE" id="PS00558">
    <property type="entry name" value="EUKARYOTIC_PORIN"/>
    <property type="match status" value="1"/>
</dbReference>
<dbReference type="GO" id="GO:0015288">
    <property type="term" value="F:porin activity"/>
    <property type="evidence" value="ECO:0007669"/>
    <property type="project" value="UniProtKB-KW"/>
</dbReference>
<evidence type="ECO:0000256" key="14">
    <source>
        <dbReference type="ARBA" id="ARBA00022840"/>
    </source>
</evidence>
<keyword evidence="9" id="KW-0597">Phosphoprotein</keyword>
<evidence type="ECO:0000313" key="38">
    <source>
        <dbReference type="EMBL" id="KAF5912899.1"/>
    </source>
</evidence>
<evidence type="ECO:0000256" key="24">
    <source>
        <dbReference type="ARBA" id="ARBA00024631"/>
    </source>
</evidence>
<dbReference type="Pfam" id="PF01459">
    <property type="entry name" value="Porin_3"/>
    <property type="match status" value="1"/>
</dbReference>
<dbReference type="PANTHER" id="PTHR11743:SF13">
    <property type="entry name" value="VOLTAGE-DEPENDENT ANION-SELECTIVE CHANNEL PROTEIN 1"/>
    <property type="match status" value="1"/>
</dbReference>
<keyword evidence="14" id="KW-0067">ATP-binding</keyword>
<evidence type="ECO:0000256" key="21">
    <source>
        <dbReference type="ARBA" id="ARBA00023136"/>
    </source>
</evidence>
<dbReference type="PANTHER" id="PTHR11743">
    <property type="entry name" value="VOLTAGE-DEPENDENT ANION-SELECTIVE CHANNEL"/>
    <property type="match status" value="1"/>
</dbReference>
<evidence type="ECO:0000256" key="15">
    <source>
        <dbReference type="ARBA" id="ARBA00022843"/>
    </source>
</evidence>
<comment type="catalytic activity">
    <reaction evidence="31">
        <text>acetylcholine(in) = acetylcholine(out)</text>
        <dbReference type="Rhea" id="RHEA:74663"/>
        <dbReference type="ChEBI" id="CHEBI:15355"/>
    </reaction>
</comment>
<comment type="caution">
    <text evidence="38">The sequence shown here is derived from an EMBL/GenBank/DDBJ whole genome shotgun (WGS) entry which is preliminary data.</text>
</comment>
<keyword evidence="10" id="KW-0812">Transmembrane</keyword>
<comment type="function">
    <text evidence="34">Catalyzes the scrambling of phospholipids across the outer mitochondrial membrane; the mechanism is unrelated to channel activity and is capable of translocating both anionic and zwitterionic phospholipids.</text>
</comment>
<keyword evidence="8" id="KW-1017">Isopeptide bond</keyword>
<evidence type="ECO:0000256" key="13">
    <source>
        <dbReference type="ARBA" id="ARBA00022787"/>
    </source>
</evidence>
<accession>A0A7J7EAY0</accession>
<evidence type="ECO:0000256" key="4">
    <source>
        <dbReference type="ARBA" id="ARBA00007780"/>
    </source>
</evidence>
<evidence type="ECO:0000256" key="35">
    <source>
        <dbReference type="ARBA" id="ARBA00044987"/>
    </source>
</evidence>
<keyword evidence="17" id="KW-0520">NAD</keyword>
<dbReference type="InterPro" id="IPR001925">
    <property type="entry name" value="Porin_Euk"/>
</dbReference>
<evidence type="ECO:0000256" key="5">
    <source>
        <dbReference type="ARBA" id="ARBA00022448"/>
    </source>
</evidence>
<evidence type="ECO:0000256" key="12">
    <source>
        <dbReference type="ARBA" id="ARBA00022741"/>
    </source>
</evidence>
<keyword evidence="15" id="KW-0832">Ubl conjugation</keyword>